<comment type="caution">
    <text evidence="1">The sequence shown here is derived from an EMBL/GenBank/DDBJ whole genome shotgun (WGS) entry which is preliminary data.</text>
</comment>
<sequence>MSTVFIESIESIESAPFDNLTLCNRTVIPTEVGI</sequence>
<name>A0AB74ER71_NEIGO</name>
<dbReference type="EMBL" id="FMTB01000034">
    <property type="protein sequence ID" value="SCW14812.1"/>
    <property type="molecule type" value="Genomic_DNA"/>
</dbReference>
<dbReference type="Proteomes" id="UP000182484">
    <property type="component" value="Unassembled WGS sequence"/>
</dbReference>
<proteinExistence type="predicted"/>
<gene>
    <name evidence="1" type="ORF">ESCNG_40086</name>
</gene>
<dbReference type="AlphaFoldDB" id="A0AB74ER71"/>
<evidence type="ECO:0000313" key="2">
    <source>
        <dbReference type="Proteomes" id="UP000182484"/>
    </source>
</evidence>
<evidence type="ECO:0000313" key="1">
    <source>
        <dbReference type="EMBL" id="SCW14812.1"/>
    </source>
</evidence>
<reference evidence="1 2" key="1">
    <citation type="submission" date="2016-09" db="EMBL/GenBank/DDBJ databases">
        <authorList>
            <person name="Kumanski S."/>
            <person name="Beatrice B."/>
        </authorList>
    </citation>
    <scope>NUCLEOTIDE SEQUENCE [LARGE SCALE GENOMIC DNA]</scope>
    <source>
        <strain evidence="1">Mankind</strain>
    </source>
</reference>
<organism evidence="1 2">
    <name type="scientific">Neisseria gonorrhoeae</name>
    <dbReference type="NCBI Taxonomy" id="485"/>
    <lineage>
        <taxon>Bacteria</taxon>
        <taxon>Pseudomonadati</taxon>
        <taxon>Pseudomonadota</taxon>
        <taxon>Betaproteobacteria</taxon>
        <taxon>Neisseriales</taxon>
        <taxon>Neisseriaceae</taxon>
        <taxon>Neisseria</taxon>
    </lineage>
</organism>
<protein>
    <submittedName>
        <fullName evidence="1">Uncharacterized protein</fullName>
    </submittedName>
</protein>
<accession>A0AB74ER71</accession>